<feature type="compositionally biased region" description="Acidic residues" evidence="1">
    <location>
        <begin position="853"/>
        <end position="862"/>
    </location>
</feature>
<feature type="compositionally biased region" description="Basic and acidic residues" evidence="1">
    <location>
        <begin position="412"/>
        <end position="438"/>
    </location>
</feature>
<gene>
    <name evidence="4" type="primary">LOC105163099</name>
</gene>
<reference evidence="4" key="1">
    <citation type="submission" date="2025-08" db="UniProtKB">
        <authorList>
            <consortium name="RefSeq"/>
        </authorList>
    </citation>
    <scope>IDENTIFICATION</scope>
</reference>
<organism evidence="3 4">
    <name type="scientific">Sesamum indicum</name>
    <name type="common">Oriental sesame</name>
    <name type="synonym">Sesamum orientale</name>
    <dbReference type="NCBI Taxonomy" id="4182"/>
    <lineage>
        <taxon>Eukaryota</taxon>
        <taxon>Viridiplantae</taxon>
        <taxon>Streptophyta</taxon>
        <taxon>Embryophyta</taxon>
        <taxon>Tracheophyta</taxon>
        <taxon>Spermatophyta</taxon>
        <taxon>Magnoliopsida</taxon>
        <taxon>eudicotyledons</taxon>
        <taxon>Gunneridae</taxon>
        <taxon>Pentapetalae</taxon>
        <taxon>asterids</taxon>
        <taxon>lamiids</taxon>
        <taxon>Lamiales</taxon>
        <taxon>Pedaliaceae</taxon>
        <taxon>Sesamum</taxon>
    </lineage>
</organism>
<dbReference type="InParanoid" id="A0A6I9T6K6"/>
<accession>A0A6I9T6K6</accession>
<dbReference type="KEGG" id="sind:105163099"/>
<feature type="region of interest" description="Disordered" evidence="1">
    <location>
        <begin position="53"/>
        <end position="80"/>
    </location>
</feature>
<name>A0A6I9T6K6_SESIN</name>
<evidence type="ECO:0000256" key="1">
    <source>
        <dbReference type="SAM" id="MobiDB-lite"/>
    </source>
</evidence>
<feature type="compositionally biased region" description="Polar residues" evidence="1">
    <location>
        <begin position="515"/>
        <end position="530"/>
    </location>
</feature>
<feature type="compositionally biased region" description="Basic and acidic residues" evidence="1">
    <location>
        <begin position="539"/>
        <end position="561"/>
    </location>
</feature>
<feature type="compositionally biased region" description="Basic and acidic residues" evidence="1">
    <location>
        <begin position="70"/>
        <end position="80"/>
    </location>
</feature>
<feature type="compositionally biased region" description="Basic and acidic residues" evidence="1">
    <location>
        <begin position="477"/>
        <end position="508"/>
    </location>
</feature>
<feature type="transmembrane region" description="Helical" evidence="2">
    <location>
        <begin position="20"/>
        <end position="50"/>
    </location>
</feature>
<dbReference type="RefSeq" id="XP_011079625.1">
    <property type="nucleotide sequence ID" value="XM_011081323.2"/>
</dbReference>
<evidence type="ECO:0000313" key="3">
    <source>
        <dbReference type="Proteomes" id="UP000504604"/>
    </source>
</evidence>
<feature type="compositionally biased region" description="Basic and acidic residues" evidence="1">
    <location>
        <begin position="825"/>
        <end position="849"/>
    </location>
</feature>
<feature type="region of interest" description="Disordered" evidence="1">
    <location>
        <begin position="377"/>
        <end position="608"/>
    </location>
</feature>
<dbReference type="GeneID" id="105163099"/>
<dbReference type="OrthoDB" id="914242at2759"/>
<sequence length="1021" mass="113111">MEVPQKTWNHHEKKKMVIKIGGGGGGGAVGAVVLLGGALATAALASAFIVGKQGWSSSKDRRRHQSPPPEMRKQNAQDEANKGQQFVISHVYDHPSNGTTKEVESDDNSGLLVSKQSSSLDEKPRIEINGGKPGDAADASQETLGSISPKKLENNATSAIVEEGFSTLDERLPFESKNMMHESELGIHITKEDFAYEIPEKSKNSEQIHIEEVGAEREARDDVKIERINRREACVVTQMQPRGEENPEVCYDQGEIEVTIVDNAVEGVHIDGKEIEDVTMVDNAVEGVHIDPKEIEVAKVENAVEGDHIDEKKRQNVLEKELEELCGDSKEISEDAREEAIQKTEENVGTSTISSLSETIASDVHSEDGEKPLLSVVESPILEHEHVNRDEGESGMPNKIVGIIQEDNTLEGSRDLVKEQEKCDQPDEGRIQETREELGLTGEANQSNLQIEVGEPKIPRERKEENACTDHPIPTTTEKRAFGVPLLKEELISHDDVEVTKEDAKNEEVAESLEVNESTASIQSTLSQPKDSGDDVESNIEKEVKEELISPEHTEAAKEDFANEQVAENVDVTENKTSLQLGVDEPKQHEDDLNRKTGEEAEDSSATINTAKKVNENNISIQSAFFQPKDSEDDVQTNIEKEVEEELMFPENTEATTEDFTNEGVAKNVDVDENKTFEQFVIGQPKQHKDDAQENTAEEVENSSVIMDSSIAATKDDSFTEMDEDGEKEISEKFIVGQPKQHTDDVEGNTMEEIEDSSMIINTSIAATKDDLTMEMNEDEKDEDNDKTSEQFVVGQPKKHEDNVEGNTDEEVEDTSVISDTGIATEKEDSFIGMKEDDEKGEDNVKDFQDETYSSDEVEESSVETGDSSTESNSDAVWPAESRQEASREPQEVKLIDQEVEGKIQEDKAGKEGENDFQKSKGNRENSYYEAHRVKAGGRNSKKSSENFPTVLDSSQFPDGKGESEKTFIKKYVANASRRMMLIAALSVLTSLSCSWFFGLSSVKLCLIVFLTMVLTKIHGY</sequence>
<keyword evidence="2" id="KW-1133">Transmembrane helix</keyword>
<keyword evidence="3" id="KW-1185">Reference proteome</keyword>
<feature type="region of interest" description="Disordered" evidence="1">
    <location>
        <begin position="92"/>
        <end position="150"/>
    </location>
</feature>
<feature type="compositionally biased region" description="Polar residues" evidence="1">
    <location>
        <begin position="946"/>
        <end position="957"/>
    </location>
</feature>
<feature type="region of interest" description="Disordered" evidence="1">
    <location>
        <begin position="684"/>
        <end position="747"/>
    </location>
</feature>
<dbReference type="Gramene" id="SIN_1012568.t">
    <property type="protein sequence ID" value="SIN_1012568.t"/>
    <property type="gene ID" value="SIN_1012568"/>
</dbReference>
<protein>
    <submittedName>
        <fullName evidence="4">Uncharacterized protein LOC105163099</fullName>
    </submittedName>
</protein>
<dbReference type="AlphaFoldDB" id="A0A6I9T6K6"/>
<keyword evidence="2" id="KW-0472">Membrane</keyword>
<feature type="compositionally biased region" description="Basic and acidic residues" evidence="1">
    <location>
        <begin position="381"/>
        <end position="392"/>
    </location>
</feature>
<feature type="compositionally biased region" description="Basic and acidic residues" evidence="1">
    <location>
        <begin position="882"/>
        <end position="924"/>
    </location>
</feature>
<feature type="region of interest" description="Disordered" evidence="1">
    <location>
        <begin position="767"/>
        <end position="959"/>
    </location>
</feature>
<evidence type="ECO:0000256" key="2">
    <source>
        <dbReference type="SAM" id="Phobius"/>
    </source>
</evidence>
<dbReference type="Proteomes" id="UP000504604">
    <property type="component" value="Linkage group LG6"/>
</dbReference>
<evidence type="ECO:0000313" key="4">
    <source>
        <dbReference type="RefSeq" id="XP_011079625.1"/>
    </source>
</evidence>
<proteinExistence type="predicted"/>
<feature type="transmembrane region" description="Helical" evidence="2">
    <location>
        <begin position="996"/>
        <end position="1015"/>
    </location>
</feature>
<feature type="compositionally biased region" description="Low complexity" evidence="1">
    <location>
        <begin position="863"/>
        <end position="872"/>
    </location>
</feature>
<keyword evidence="2" id="KW-0812">Transmembrane</keyword>
<feature type="compositionally biased region" description="Basic and acidic residues" evidence="1">
    <location>
        <begin position="454"/>
        <end position="468"/>
    </location>
</feature>
<feature type="compositionally biased region" description="Basic and acidic residues" evidence="1">
    <location>
        <begin position="584"/>
        <end position="599"/>
    </location>
</feature>